<name>A0A3A8JK73_9BACT</name>
<evidence type="ECO:0000313" key="2">
    <source>
        <dbReference type="Proteomes" id="UP000268313"/>
    </source>
</evidence>
<proteinExistence type="predicted"/>
<comment type="caution">
    <text evidence="1">The sequence shown here is derived from an EMBL/GenBank/DDBJ whole genome shotgun (WGS) entry which is preliminary data.</text>
</comment>
<dbReference type="OrthoDB" id="9814791at2"/>
<evidence type="ECO:0008006" key="3">
    <source>
        <dbReference type="Google" id="ProtNLM"/>
    </source>
</evidence>
<gene>
    <name evidence="1" type="ORF">D7X32_36820</name>
</gene>
<reference evidence="2" key="1">
    <citation type="submission" date="2018-09" db="EMBL/GenBank/DDBJ databases">
        <authorList>
            <person name="Livingstone P.G."/>
            <person name="Whitworth D.E."/>
        </authorList>
    </citation>
    <scope>NUCLEOTIDE SEQUENCE [LARGE SCALE GENOMIC DNA]</scope>
    <source>
        <strain evidence="2">CA043D</strain>
    </source>
</reference>
<dbReference type="Proteomes" id="UP000268313">
    <property type="component" value="Unassembled WGS sequence"/>
</dbReference>
<protein>
    <recommendedName>
        <fullName evidence="3">DUF1579 domain-containing protein</fullName>
    </recommendedName>
</protein>
<accession>A0A3A8JK73</accession>
<dbReference type="RefSeq" id="WP_120607206.1">
    <property type="nucleotide sequence ID" value="NZ_JABFJX010000206.1"/>
</dbReference>
<sequence length="162" mass="18855">MKPLPSLPTGDVHDFDFLMGEWTCVNRKLKQRLAGSDDWDVFTSRMRCQPHLGGLSNVEETVFERGFSGMALRLFDARERRWSIHWIDSRHAVLQPPVHGGFTGDHGRFYGEDTEGGRPVQVVFHWTRQGRDRARWEQAFSLDGETWETNWVMEFTRVMASN</sequence>
<dbReference type="EMBL" id="RAWE01000224">
    <property type="protein sequence ID" value="RKG96182.1"/>
    <property type="molecule type" value="Genomic_DNA"/>
</dbReference>
<evidence type="ECO:0000313" key="1">
    <source>
        <dbReference type="EMBL" id="RKG96182.1"/>
    </source>
</evidence>
<dbReference type="AlphaFoldDB" id="A0A3A8JK73"/>
<organism evidence="1 2">
    <name type="scientific">Corallococcus carmarthensis</name>
    <dbReference type="NCBI Taxonomy" id="2316728"/>
    <lineage>
        <taxon>Bacteria</taxon>
        <taxon>Pseudomonadati</taxon>
        <taxon>Myxococcota</taxon>
        <taxon>Myxococcia</taxon>
        <taxon>Myxococcales</taxon>
        <taxon>Cystobacterineae</taxon>
        <taxon>Myxococcaceae</taxon>
        <taxon>Corallococcus</taxon>
    </lineage>
</organism>
<keyword evidence="2" id="KW-1185">Reference proteome</keyword>